<dbReference type="AlphaFoldDB" id="A0A225ASY9"/>
<protein>
    <recommendedName>
        <fullName evidence="4">G domain-containing protein</fullName>
    </recommendedName>
</protein>
<dbReference type="OrthoDB" id="269151at2759"/>
<dbReference type="GO" id="GO:0003924">
    <property type="term" value="F:GTPase activity"/>
    <property type="evidence" value="ECO:0007669"/>
    <property type="project" value="TreeGrafter"/>
</dbReference>
<dbReference type="InterPro" id="IPR023179">
    <property type="entry name" value="GTP-bd_ortho_bundle_sf"/>
</dbReference>
<dbReference type="STRING" id="1441469.A0A225ASY9"/>
<name>A0A225ASY9_TALAT</name>
<dbReference type="GeneID" id="31000409"/>
<dbReference type="CDD" id="cd01856">
    <property type="entry name" value="YlqF"/>
    <property type="match status" value="1"/>
</dbReference>
<dbReference type="Pfam" id="PF01926">
    <property type="entry name" value="MMR_HSR1"/>
    <property type="match status" value="1"/>
</dbReference>
<accession>A0A225ASY9</accession>
<feature type="region of interest" description="Disordered" evidence="3">
    <location>
        <begin position="332"/>
        <end position="355"/>
    </location>
</feature>
<dbReference type="PANTHER" id="PTHR45782">
    <property type="entry name" value="MITOCHONDRIAL RIBOSOME-ASSOCIATED GTPASE 1"/>
    <property type="match status" value="1"/>
</dbReference>
<dbReference type="GO" id="GO:0005525">
    <property type="term" value="F:GTP binding"/>
    <property type="evidence" value="ECO:0007669"/>
    <property type="project" value="UniProtKB-KW"/>
</dbReference>
<dbReference type="Gene3D" id="3.40.50.300">
    <property type="entry name" value="P-loop containing nucleotide triphosphate hydrolases"/>
    <property type="match status" value="1"/>
</dbReference>
<evidence type="ECO:0000256" key="2">
    <source>
        <dbReference type="ARBA" id="ARBA00023134"/>
    </source>
</evidence>
<evidence type="ECO:0000313" key="5">
    <source>
        <dbReference type="EMBL" id="OKL64702.1"/>
    </source>
</evidence>
<reference evidence="5 6" key="1">
    <citation type="submission" date="2015-06" db="EMBL/GenBank/DDBJ databases">
        <title>Talaromyces atroroseus IBT 11181 draft genome.</title>
        <authorList>
            <person name="Rasmussen K.B."/>
            <person name="Rasmussen S."/>
            <person name="Petersen B."/>
            <person name="Sicheritz-Ponten T."/>
            <person name="Mortensen U.H."/>
            <person name="Thrane U."/>
        </authorList>
    </citation>
    <scope>NUCLEOTIDE SEQUENCE [LARGE SCALE GENOMIC DNA]</scope>
    <source>
        <strain evidence="5 6">IBT 11181</strain>
    </source>
</reference>
<dbReference type="InterPro" id="IPR027417">
    <property type="entry name" value="P-loop_NTPase"/>
</dbReference>
<comment type="caution">
    <text evidence="5">The sequence shown here is derived from an EMBL/GenBank/DDBJ whole genome shotgun (WGS) entry which is preliminary data.</text>
</comment>
<gene>
    <name evidence="5" type="ORF">UA08_00654</name>
</gene>
<dbReference type="EMBL" id="LFMY01000001">
    <property type="protein sequence ID" value="OKL64702.1"/>
    <property type="molecule type" value="Genomic_DNA"/>
</dbReference>
<evidence type="ECO:0000256" key="3">
    <source>
        <dbReference type="SAM" id="MobiDB-lite"/>
    </source>
</evidence>
<dbReference type="GO" id="GO:0032543">
    <property type="term" value="P:mitochondrial translation"/>
    <property type="evidence" value="ECO:0007669"/>
    <property type="project" value="TreeGrafter"/>
</dbReference>
<dbReference type="InterPro" id="IPR006073">
    <property type="entry name" value="GTP-bd"/>
</dbReference>
<keyword evidence="6" id="KW-1185">Reference proteome</keyword>
<evidence type="ECO:0000256" key="1">
    <source>
        <dbReference type="ARBA" id="ARBA00022741"/>
    </source>
</evidence>
<dbReference type="FunFam" id="1.10.1580.10:FF:000009">
    <property type="entry name" value="Mitochondrial GTPase 1"/>
    <property type="match status" value="1"/>
</dbReference>
<keyword evidence="1" id="KW-0547">Nucleotide-binding</keyword>
<proteinExistence type="predicted"/>
<dbReference type="Proteomes" id="UP000214365">
    <property type="component" value="Unassembled WGS sequence"/>
</dbReference>
<keyword evidence="2" id="KW-0342">GTP-binding</keyword>
<dbReference type="Gene3D" id="1.10.1580.10">
    <property type="match status" value="1"/>
</dbReference>
<dbReference type="GO" id="GO:0005739">
    <property type="term" value="C:mitochondrion"/>
    <property type="evidence" value="ECO:0007669"/>
    <property type="project" value="TreeGrafter"/>
</dbReference>
<evidence type="ECO:0000259" key="4">
    <source>
        <dbReference type="Pfam" id="PF01926"/>
    </source>
</evidence>
<dbReference type="RefSeq" id="XP_020124823.1">
    <property type="nucleotide sequence ID" value="XM_020260484.1"/>
</dbReference>
<dbReference type="PANTHER" id="PTHR45782:SF4">
    <property type="entry name" value="MITOCHONDRIAL RIBOSOME-ASSOCIATED GTPASE 1"/>
    <property type="match status" value="1"/>
</dbReference>
<sequence>MTIKFIPRSVFPHYDSIPRSYFLGHHRAGLEKMKSMLSRIDYVIECRDFRVPVTSINPMFEEALGDKQRLIVYTKRDLGGGADAVTRKNKELIRKLDHKTSAFFTTSTSAESVSPILRHLKTDKSASHRVAACRVMVVGMPNIGKSSLINTLRNQGVHKAKALRTGEHPGVTRKIGTPIKIIERADESSVYVLDTPGVFVPYMPDAERMLKLALCGCVKDTIIPPVTLADCLLYFINLHDPHIYEKWSEPTNEVMPLLTRFAHQVGLLKKGAIPNIEQAAINFVQKWRSGDLGKFILDDLQAELRTLRDEGARIVGPSPTQMRKTIARERLNKQKGRLQASEDAELRTISSSERR</sequence>
<evidence type="ECO:0000313" key="6">
    <source>
        <dbReference type="Proteomes" id="UP000214365"/>
    </source>
</evidence>
<feature type="domain" description="G" evidence="4">
    <location>
        <begin position="134"/>
        <end position="215"/>
    </location>
</feature>
<dbReference type="SUPFAM" id="SSF52540">
    <property type="entry name" value="P-loop containing nucleoside triphosphate hydrolases"/>
    <property type="match status" value="1"/>
</dbReference>
<organism evidence="5 6">
    <name type="scientific">Talaromyces atroroseus</name>
    <dbReference type="NCBI Taxonomy" id="1441469"/>
    <lineage>
        <taxon>Eukaryota</taxon>
        <taxon>Fungi</taxon>
        <taxon>Dikarya</taxon>
        <taxon>Ascomycota</taxon>
        <taxon>Pezizomycotina</taxon>
        <taxon>Eurotiomycetes</taxon>
        <taxon>Eurotiomycetidae</taxon>
        <taxon>Eurotiales</taxon>
        <taxon>Trichocomaceae</taxon>
        <taxon>Talaromyces</taxon>
        <taxon>Talaromyces sect. Trachyspermi</taxon>
    </lineage>
</organism>